<evidence type="ECO:0000256" key="18">
    <source>
        <dbReference type="ARBA" id="ARBA00042865"/>
    </source>
</evidence>
<keyword evidence="17" id="KW-0325">Glycoprotein</keyword>
<keyword evidence="15 20" id="KW-0472">Membrane</keyword>
<dbReference type="GO" id="GO:0030158">
    <property type="term" value="F:protein xylosyltransferase activity"/>
    <property type="evidence" value="ECO:0007669"/>
    <property type="project" value="UniProtKB-EC"/>
</dbReference>
<protein>
    <recommendedName>
        <fullName evidence="6">protein xylosyltransferase</fullName>
        <ecNumber evidence="6">2.4.2.26</ecNumber>
    </recommendedName>
    <alternativeName>
        <fullName evidence="18">Peptide O-xylosyltransferase</fullName>
    </alternativeName>
</protein>
<dbReference type="GO" id="GO:0005789">
    <property type="term" value="C:endoplasmic reticulum membrane"/>
    <property type="evidence" value="ECO:0007669"/>
    <property type="project" value="UniProtKB-SubCell"/>
</dbReference>
<evidence type="ECO:0000256" key="2">
    <source>
        <dbReference type="ARBA" id="ARBA00004648"/>
    </source>
</evidence>
<evidence type="ECO:0000256" key="15">
    <source>
        <dbReference type="ARBA" id="ARBA00023136"/>
    </source>
</evidence>
<evidence type="ECO:0000256" key="5">
    <source>
        <dbReference type="ARBA" id="ARBA00010195"/>
    </source>
</evidence>
<evidence type="ECO:0000313" key="22">
    <source>
        <dbReference type="EMBL" id="KAK4876790.1"/>
    </source>
</evidence>
<evidence type="ECO:0000256" key="10">
    <source>
        <dbReference type="ARBA" id="ARBA00022723"/>
    </source>
</evidence>
<keyword evidence="10" id="KW-0479">Metal-binding</keyword>
<dbReference type="EMBL" id="JARPUR010000004">
    <property type="protein sequence ID" value="KAK4876790.1"/>
    <property type="molecule type" value="Genomic_DNA"/>
</dbReference>
<dbReference type="GO" id="GO:0015012">
    <property type="term" value="P:heparan sulfate proteoglycan biosynthetic process"/>
    <property type="evidence" value="ECO:0007669"/>
    <property type="project" value="TreeGrafter"/>
</dbReference>
<evidence type="ECO:0000256" key="13">
    <source>
        <dbReference type="ARBA" id="ARBA00022989"/>
    </source>
</evidence>
<dbReference type="SMART" id="SM00321">
    <property type="entry name" value="WSC"/>
    <property type="match status" value="1"/>
</dbReference>
<evidence type="ECO:0000256" key="3">
    <source>
        <dbReference type="ARBA" id="ARBA00004840"/>
    </source>
</evidence>
<gene>
    <name evidence="22" type="ORF">RN001_009296</name>
</gene>
<keyword evidence="14" id="KW-0333">Golgi apparatus</keyword>
<feature type="transmembrane region" description="Helical" evidence="20">
    <location>
        <begin position="15"/>
        <end position="34"/>
    </location>
</feature>
<evidence type="ECO:0000256" key="7">
    <source>
        <dbReference type="ARBA" id="ARBA00022676"/>
    </source>
</evidence>
<dbReference type="PROSITE" id="PS51212">
    <property type="entry name" value="WSC"/>
    <property type="match status" value="1"/>
</dbReference>
<name>A0AAN7NZD9_9COLE</name>
<keyword evidence="7" id="KW-0328">Glycosyltransferase</keyword>
<comment type="similarity">
    <text evidence="5">Belongs to the glycosyltransferase 14 family. XylT subfamily.</text>
</comment>
<evidence type="ECO:0000256" key="1">
    <source>
        <dbReference type="ARBA" id="ARBA00004323"/>
    </source>
</evidence>
<evidence type="ECO:0000256" key="8">
    <source>
        <dbReference type="ARBA" id="ARBA00022679"/>
    </source>
</evidence>
<dbReference type="InterPro" id="IPR003406">
    <property type="entry name" value="Glyco_trans_14"/>
</dbReference>
<evidence type="ECO:0000256" key="16">
    <source>
        <dbReference type="ARBA" id="ARBA00023157"/>
    </source>
</evidence>
<comment type="pathway">
    <text evidence="3">Glycan metabolism; chondroitin sulfate biosynthesis.</text>
</comment>
<evidence type="ECO:0000256" key="12">
    <source>
        <dbReference type="ARBA" id="ARBA00022968"/>
    </source>
</evidence>
<dbReference type="AlphaFoldDB" id="A0AAN7NZD9"/>
<keyword evidence="23" id="KW-1185">Reference proteome</keyword>
<keyword evidence="12" id="KW-0735">Signal-anchor</keyword>
<dbReference type="EC" id="2.4.2.26" evidence="6"/>
<evidence type="ECO:0000256" key="17">
    <source>
        <dbReference type="ARBA" id="ARBA00023180"/>
    </source>
</evidence>
<evidence type="ECO:0000256" key="20">
    <source>
        <dbReference type="SAM" id="Phobius"/>
    </source>
</evidence>
<keyword evidence="9 20" id="KW-0812">Transmembrane</keyword>
<dbReference type="PANTHER" id="PTHR46025">
    <property type="entry name" value="XYLOSYLTRANSFERASE OXT"/>
    <property type="match status" value="1"/>
</dbReference>
<keyword evidence="11" id="KW-0256">Endoplasmic reticulum</keyword>
<keyword evidence="8" id="KW-0808">Transferase</keyword>
<evidence type="ECO:0000256" key="11">
    <source>
        <dbReference type="ARBA" id="ARBA00022824"/>
    </source>
</evidence>
<evidence type="ECO:0000313" key="23">
    <source>
        <dbReference type="Proteomes" id="UP001353858"/>
    </source>
</evidence>
<comment type="catalytic activity">
    <reaction evidence="19">
        <text>UDP-alpha-D-xylose + L-seryl-[protein] = 3-O-(beta-D-xylosyl)-L-seryl-[protein] + UDP + H(+)</text>
        <dbReference type="Rhea" id="RHEA:50192"/>
        <dbReference type="Rhea" id="RHEA-COMP:9863"/>
        <dbReference type="Rhea" id="RHEA-COMP:12567"/>
        <dbReference type="ChEBI" id="CHEBI:15378"/>
        <dbReference type="ChEBI" id="CHEBI:29999"/>
        <dbReference type="ChEBI" id="CHEBI:57632"/>
        <dbReference type="ChEBI" id="CHEBI:58223"/>
        <dbReference type="ChEBI" id="CHEBI:132085"/>
        <dbReference type="EC" id="2.4.2.26"/>
    </reaction>
</comment>
<evidence type="ECO:0000256" key="19">
    <source>
        <dbReference type="ARBA" id="ARBA00047847"/>
    </source>
</evidence>
<evidence type="ECO:0000256" key="4">
    <source>
        <dbReference type="ARBA" id="ARBA00005093"/>
    </source>
</evidence>
<accession>A0AAN7NZD9</accession>
<evidence type="ECO:0000256" key="14">
    <source>
        <dbReference type="ARBA" id="ARBA00023034"/>
    </source>
</evidence>
<comment type="caution">
    <text evidence="22">The sequence shown here is derived from an EMBL/GenBank/DDBJ whole genome shotgun (WGS) entry which is preliminary data.</text>
</comment>
<dbReference type="GO" id="GO:0050650">
    <property type="term" value="P:chondroitin sulfate proteoglycan biosynthetic process"/>
    <property type="evidence" value="ECO:0007669"/>
    <property type="project" value="TreeGrafter"/>
</dbReference>
<dbReference type="GO" id="GO:0000139">
    <property type="term" value="C:Golgi membrane"/>
    <property type="evidence" value="ECO:0007669"/>
    <property type="project" value="UniProtKB-SubCell"/>
</dbReference>
<keyword evidence="13 20" id="KW-1133">Transmembrane helix</keyword>
<dbReference type="GO" id="GO:0046872">
    <property type="term" value="F:metal ion binding"/>
    <property type="evidence" value="ECO:0007669"/>
    <property type="project" value="UniProtKB-KW"/>
</dbReference>
<dbReference type="Pfam" id="PF01822">
    <property type="entry name" value="WSC"/>
    <property type="match status" value="1"/>
</dbReference>
<proteinExistence type="inferred from homology"/>
<evidence type="ECO:0000256" key="6">
    <source>
        <dbReference type="ARBA" id="ARBA00011972"/>
    </source>
</evidence>
<organism evidence="22 23">
    <name type="scientific">Aquatica leii</name>
    <dbReference type="NCBI Taxonomy" id="1421715"/>
    <lineage>
        <taxon>Eukaryota</taxon>
        <taxon>Metazoa</taxon>
        <taxon>Ecdysozoa</taxon>
        <taxon>Arthropoda</taxon>
        <taxon>Hexapoda</taxon>
        <taxon>Insecta</taxon>
        <taxon>Pterygota</taxon>
        <taxon>Neoptera</taxon>
        <taxon>Endopterygota</taxon>
        <taxon>Coleoptera</taxon>
        <taxon>Polyphaga</taxon>
        <taxon>Elateriformia</taxon>
        <taxon>Elateroidea</taxon>
        <taxon>Lampyridae</taxon>
        <taxon>Luciolinae</taxon>
        <taxon>Aquatica</taxon>
    </lineage>
</organism>
<evidence type="ECO:0000259" key="21">
    <source>
        <dbReference type="PROSITE" id="PS51212"/>
    </source>
</evidence>
<sequence length="925" mass="105839">MVVTKNIDNRWVKRYRICFVIGAFILSFQIYLALRFFRINTDTTSTASQWNPHSIINIDSNDVENSVNSARRSKDGLSIDDEDISNTLHQAKEKYRVKSDVIINKTHAKNQLHLRLEELDFTPSCKITTKEAISAIHRAKTQRCKQIISNVTCLIADGLLYPKKLPNHCPNDGLIGGKSLGCFKDEKSFRLLSGYYGNFKNTNSPDFCMQLCLQSGFLYAGVQYSAECFCGNEEPTATARLPDSSCNMKCPADPHLACGGYYTVNIYQTGIAKFSPQIAETTASFNAKSARIVFLLTLNGRALRQVKRLIKILYHEDHYFYIHVDIRQDYLFRELLALEKQFPNIRLTRKRFCTIWGGASLLQMLLSSMRELLSSNWQWDFVINLSESDYPVKTGDKLVEFLTANKGKNFVKSHGREVQRFIQKQGLDKTFVECDTHMWRVGDRKLPWGIQIDGGSDWIALSREFVAYAASDEPDELVQGLRVVFNYTLLPAESFFHTVLKNSKFCHTYVDNNLHVTNWKRRLGCKCQYKHIVDWCGCSPNDFLPEDWLRIQNTETRQIFFARKFEPVINQAVVLQLEQWLYNSNYNRNVANINSYWQSVYHYLDLTPSVDDSLLTVAQSVARITTKSLLSTCVLALDKILEITSFHSDDLYQKSLILYVANTTNAANKIQIETGIKGKQSFVLLKSSPFLHRLKSLAVSTEYDPKEQTFRNFAQIMGPYSEPTLVFEFNSSPEVSAKTTNVSFLWIDPVGRLVDLYDTSIDDNYAIGHIKPSLKQPLLPGTWTVKLIYKQVLAEIKFLITPLEFFSGNVVTQKQVSFIHSGSDVIKEFDPYWEKFLPNTFDRETLFSKSIADSKRFGTDLQDWIDSLVNKFFTISDSCTVKNASGVCQDLHVCSQTNWSSFAPDPKSSLENILYKNNNESFKSL</sequence>
<keyword evidence="16" id="KW-1015">Disulfide bond</keyword>
<dbReference type="InterPro" id="IPR024448">
    <property type="entry name" value="XylT_C"/>
</dbReference>
<feature type="domain" description="WSC" evidence="21">
    <location>
        <begin position="176"/>
        <end position="270"/>
    </location>
</feature>
<dbReference type="Pfam" id="PF02485">
    <property type="entry name" value="Branch"/>
    <property type="match status" value="1"/>
</dbReference>
<evidence type="ECO:0000256" key="9">
    <source>
        <dbReference type="ARBA" id="ARBA00022692"/>
    </source>
</evidence>
<dbReference type="InterPro" id="IPR043538">
    <property type="entry name" value="XYLT"/>
</dbReference>
<comment type="pathway">
    <text evidence="4">Glycan metabolism; heparan sulfate biosynthesis.</text>
</comment>
<dbReference type="Pfam" id="PF12529">
    <property type="entry name" value="Xylo_C"/>
    <property type="match status" value="1"/>
</dbReference>
<reference evidence="23" key="1">
    <citation type="submission" date="2023-01" db="EMBL/GenBank/DDBJ databases">
        <title>Key to firefly adult light organ development and bioluminescence: homeobox transcription factors regulate luciferase expression and transportation to peroxisome.</title>
        <authorList>
            <person name="Fu X."/>
        </authorList>
    </citation>
    <scope>NUCLEOTIDE SEQUENCE [LARGE SCALE GENOMIC DNA]</scope>
</reference>
<comment type="subcellular location">
    <subcellularLocation>
        <location evidence="2">Endoplasmic reticulum membrane</location>
        <topology evidence="2">Single-pass type II membrane protein</topology>
    </subcellularLocation>
    <subcellularLocation>
        <location evidence="1">Golgi apparatus membrane</location>
        <topology evidence="1">Single-pass type II membrane protein</topology>
    </subcellularLocation>
</comment>
<dbReference type="InterPro" id="IPR002889">
    <property type="entry name" value="WSC_carb-bd"/>
</dbReference>
<dbReference type="PANTHER" id="PTHR46025:SF3">
    <property type="entry name" value="XYLOSYLTRANSFERASE OXT"/>
    <property type="match status" value="1"/>
</dbReference>
<dbReference type="Proteomes" id="UP001353858">
    <property type="component" value="Unassembled WGS sequence"/>
</dbReference>